<evidence type="ECO:0000313" key="2">
    <source>
        <dbReference type="Proteomes" id="UP000648187"/>
    </source>
</evidence>
<accession>A0A835GGA8</accession>
<proteinExistence type="predicted"/>
<organism evidence="1 2">
    <name type="scientific">Spodoptera exigua</name>
    <name type="common">Beet armyworm</name>
    <name type="synonym">Noctua fulgens</name>
    <dbReference type="NCBI Taxonomy" id="7107"/>
    <lineage>
        <taxon>Eukaryota</taxon>
        <taxon>Metazoa</taxon>
        <taxon>Ecdysozoa</taxon>
        <taxon>Arthropoda</taxon>
        <taxon>Hexapoda</taxon>
        <taxon>Insecta</taxon>
        <taxon>Pterygota</taxon>
        <taxon>Neoptera</taxon>
        <taxon>Endopterygota</taxon>
        <taxon>Lepidoptera</taxon>
        <taxon>Glossata</taxon>
        <taxon>Ditrysia</taxon>
        <taxon>Noctuoidea</taxon>
        <taxon>Noctuidae</taxon>
        <taxon>Amphipyrinae</taxon>
        <taxon>Spodoptera</taxon>
    </lineage>
</organism>
<gene>
    <name evidence="1" type="ORF">HW555_007438</name>
</gene>
<evidence type="ECO:0000313" key="1">
    <source>
        <dbReference type="EMBL" id="KAF9414742.1"/>
    </source>
</evidence>
<keyword evidence="2" id="KW-1185">Reference proteome</keyword>
<protein>
    <submittedName>
        <fullName evidence="1">Uncharacterized protein</fullName>
    </submittedName>
</protein>
<dbReference type="Proteomes" id="UP000648187">
    <property type="component" value="Unassembled WGS sequence"/>
</dbReference>
<dbReference type="AlphaFoldDB" id="A0A835GGA8"/>
<dbReference type="EMBL" id="JACKWZ010000126">
    <property type="protein sequence ID" value="KAF9414742.1"/>
    <property type="molecule type" value="Genomic_DNA"/>
</dbReference>
<comment type="caution">
    <text evidence="1">The sequence shown here is derived from an EMBL/GenBank/DDBJ whole genome shotgun (WGS) entry which is preliminary data.</text>
</comment>
<sequence length="134" mass="15435">MSKKSKYGTADQDADLEHRLVEAGEPPPFTNEVPFRHNSIIERTRIIFLYGISIKPIASKLKPMAIILMDELFLNALSQAFTLKSEDYLSIDNDPPKTYQFIKYVLDFLYLKIRHYVLLVGTLCYVEITSLSNM</sequence>
<name>A0A835GGA8_SPOEX</name>
<reference evidence="1" key="1">
    <citation type="submission" date="2020-08" db="EMBL/GenBank/DDBJ databases">
        <title>Spodoptera exigua strain:BAW_Kor-Di-RS1 Genome sequencing and assembly.</title>
        <authorList>
            <person name="Kim J."/>
            <person name="Nam H.Y."/>
            <person name="Kwon M."/>
            <person name="Choi J.H."/>
            <person name="Cho S.R."/>
            <person name="Kim G.-H."/>
        </authorList>
    </citation>
    <scope>NUCLEOTIDE SEQUENCE</scope>
    <source>
        <strain evidence="1">BAW_Kor-Di-RS1</strain>
        <tissue evidence="1">Whole-body</tissue>
    </source>
</reference>